<accession>A0AAD3TC38</accession>
<gene>
    <name evidence="1" type="ORF">Nepgr_028372</name>
</gene>
<organism evidence="1 2">
    <name type="scientific">Nepenthes gracilis</name>
    <name type="common">Slender pitcher plant</name>
    <dbReference type="NCBI Taxonomy" id="150966"/>
    <lineage>
        <taxon>Eukaryota</taxon>
        <taxon>Viridiplantae</taxon>
        <taxon>Streptophyta</taxon>
        <taxon>Embryophyta</taxon>
        <taxon>Tracheophyta</taxon>
        <taxon>Spermatophyta</taxon>
        <taxon>Magnoliopsida</taxon>
        <taxon>eudicotyledons</taxon>
        <taxon>Gunneridae</taxon>
        <taxon>Pentapetalae</taxon>
        <taxon>Caryophyllales</taxon>
        <taxon>Nepenthaceae</taxon>
        <taxon>Nepenthes</taxon>
    </lineage>
</organism>
<evidence type="ECO:0000313" key="2">
    <source>
        <dbReference type="Proteomes" id="UP001279734"/>
    </source>
</evidence>
<protein>
    <submittedName>
        <fullName evidence="1">Uncharacterized protein</fullName>
    </submittedName>
</protein>
<proteinExistence type="predicted"/>
<name>A0AAD3TC38_NEPGR</name>
<reference evidence="1" key="1">
    <citation type="submission" date="2023-05" db="EMBL/GenBank/DDBJ databases">
        <title>Nepenthes gracilis genome sequencing.</title>
        <authorList>
            <person name="Fukushima K."/>
        </authorList>
    </citation>
    <scope>NUCLEOTIDE SEQUENCE</scope>
    <source>
        <strain evidence="1">SING2019-196</strain>
    </source>
</reference>
<dbReference type="EMBL" id="BSYO01000031">
    <property type="protein sequence ID" value="GMH26529.1"/>
    <property type="molecule type" value="Genomic_DNA"/>
</dbReference>
<dbReference type="Proteomes" id="UP001279734">
    <property type="component" value="Unassembled WGS sequence"/>
</dbReference>
<dbReference type="AlphaFoldDB" id="A0AAD3TC38"/>
<keyword evidence="2" id="KW-1185">Reference proteome</keyword>
<comment type="caution">
    <text evidence="1">The sequence shown here is derived from an EMBL/GenBank/DDBJ whole genome shotgun (WGS) entry which is preliminary data.</text>
</comment>
<sequence length="129" mass="13992">MQDKFRMAGKEIMRNGLKVSTSLSIEGIVSSCVAKEEAVAFLPDASVVDKISGVAPVSSLNNGSDSSFNFSSLPNVPNGLSTRMERTRFTRVCADIESCSNLPNTFRLNTGSTSKFVVKQVVEVDFDYL</sequence>
<evidence type="ECO:0000313" key="1">
    <source>
        <dbReference type="EMBL" id="GMH26529.1"/>
    </source>
</evidence>